<dbReference type="SUPFAM" id="SSF52151">
    <property type="entry name" value="FabD/lysophospholipase-like"/>
    <property type="match status" value="1"/>
</dbReference>
<protein>
    <submittedName>
        <fullName evidence="6">NTE family protein</fullName>
    </submittedName>
</protein>
<dbReference type="InterPro" id="IPR002641">
    <property type="entry name" value="PNPLA_dom"/>
</dbReference>
<dbReference type="Pfam" id="PF01734">
    <property type="entry name" value="Patatin"/>
    <property type="match status" value="1"/>
</dbReference>
<keyword evidence="2 4" id="KW-0442">Lipid degradation</keyword>
<dbReference type="GO" id="GO:0016042">
    <property type="term" value="P:lipid catabolic process"/>
    <property type="evidence" value="ECO:0007669"/>
    <property type="project" value="UniProtKB-UniRule"/>
</dbReference>
<evidence type="ECO:0000313" key="7">
    <source>
        <dbReference type="Proteomes" id="UP000294567"/>
    </source>
</evidence>
<evidence type="ECO:0000256" key="4">
    <source>
        <dbReference type="PROSITE-ProRule" id="PRU01161"/>
    </source>
</evidence>
<keyword evidence="7" id="KW-1185">Reference proteome</keyword>
<evidence type="ECO:0000256" key="1">
    <source>
        <dbReference type="ARBA" id="ARBA00022801"/>
    </source>
</evidence>
<evidence type="ECO:0000256" key="3">
    <source>
        <dbReference type="ARBA" id="ARBA00023098"/>
    </source>
</evidence>
<dbReference type="Proteomes" id="UP000294567">
    <property type="component" value="Unassembled WGS sequence"/>
</dbReference>
<evidence type="ECO:0000256" key="2">
    <source>
        <dbReference type="ARBA" id="ARBA00022963"/>
    </source>
</evidence>
<evidence type="ECO:0000313" key="6">
    <source>
        <dbReference type="EMBL" id="TCS87989.1"/>
    </source>
</evidence>
<dbReference type="AlphaFoldDB" id="A0A4R3KVT8"/>
<gene>
    <name evidence="6" type="ORF">EDD65_10930</name>
</gene>
<evidence type="ECO:0000259" key="5">
    <source>
        <dbReference type="PROSITE" id="PS51635"/>
    </source>
</evidence>
<dbReference type="PANTHER" id="PTHR14226">
    <property type="entry name" value="NEUROPATHY TARGET ESTERASE/SWISS CHEESE D.MELANOGASTER"/>
    <property type="match status" value="1"/>
</dbReference>
<organism evidence="6 7">
    <name type="scientific">Keratinibaculum paraultunense</name>
    <dbReference type="NCBI Taxonomy" id="1278232"/>
    <lineage>
        <taxon>Bacteria</taxon>
        <taxon>Bacillati</taxon>
        <taxon>Bacillota</taxon>
        <taxon>Tissierellia</taxon>
        <taxon>Tissierellales</taxon>
        <taxon>Tepidimicrobiaceae</taxon>
        <taxon>Keratinibaculum</taxon>
    </lineage>
</organism>
<dbReference type="Gene3D" id="3.40.1090.10">
    <property type="entry name" value="Cytosolic phospholipase A2 catalytic domain"/>
    <property type="match status" value="2"/>
</dbReference>
<dbReference type="PANTHER" id="PTHR14226:SF29">
    <property type="entry name" value="NEUROPATHY TARGET ESTERASE SWS"/>
    <property type="match status" value="1"/>
</dbReference>
<feature type="active site" description="Nucleophile" evidence="4">
    <location>
        <position position="37"/>
    </location>
</feature>
<dbReference type="CDD" id="cd07209">
    <property type="entry name" value="Pat_hypo_Ecoli_Z1214_like"/>
    <property type="match status" value="1"/>
</dbReference>
<dbReference type="EMBL" id="SMAE01000009">
    <property type="protein sequence ID" value="TCS87989.1"/>
    <property type="molecule type" value="Genomic_DNA"/>
</dbReference>
<sequence length="402" mass="45936">MYGLVLEGGGAKGAYHIGAYKAILEEGIEIGGVAGTSVGALNGAILVQGDYEKAYELWYNISYSKVINVHDEYIERLKEGKFSKEDLILLAEKIKGVFSEKGLDITPLKNLLMEFIDEHKIRNSGKDFGIVTVSLSDLKPLEVYIEDIPEGKLIEYLMASAYLPIFKRERIIDGKIYLDGALYNNLPVNLLIDKGYKDLILVRTHGIGNIKKVPLEGLNTITIAPNEDLGKLLDFDCDTARKNLKLGYYDGLKALRGLKGDNYYIEGTKKEDYFVDYLWSLDEDKVLKMAEIFKIDKDIPYRRALFEFIIPKISNILGMDKKATYEDIYYRLLERLAEIYEIDRFNIYTDEELLDLIKNKLLKEEYTKGNGIEKIIEKVNLLPLFNKDEIIKEVGKVLFNIF</sequence>
<name>A0A4R3KVT8_9FIRM</name>
<reference evidence="6 7" key="1">
    <citation type="submission" date="2019-03" db="EMBL/GenBank/DDBJ databases">
        <title>Genomic Encyclopedia of Type Strains, Phase IV (KMG-IV): sequencing the most valuable type-strain genomes for metagenomic binning, comparative biology and taxonomic classification.</title>
        <authorList>
            <person name="Goeker M."/>
        </authorList>
    </citation>
    <scope>NUCLEOTIDE SEQUENCE [LARGE SCALE GENOMIC DNA]</scope>
    <source>
        <strain evidence="6 7">DSM 26752</strain>
    </source>
</reference>
<dbReference type="InterPro" id="IPR050301">
    <property type="entry name" value="NTE"/>
</dbReference>
<dbReference type="OrthoDB" id="9770965at2"/>
<dbReference type="PROSITE" id="PS51635">
    <property type="entry name" value="PNPLA"/>
    <property type="match status" value="1"/>
</dbReference>
<feature type="active site" description="Proton acceptor" evidence="4">
    <location>
        <position position="179"/>
    </location>
</feature>
<feature type="domain" description="PNPLA" evidence="5">
    <location>
        <begin position="4"/>
        <end position="192"/>
    </location>
</feature>
<accession>A0A4R3KVT8</accession>
<feature type="short sequence motif" description="DGA/G" evidence="4">
    <location>
        <begin position="179"/>
        <end position="181"/>
    </location>
</feature>
<feature type="short sequence motif" description="GXGXXG" evidence="4">
    <location>
        <begin position="8"/>
        <end position="13"/>
    </location>
</feature>
<comment type="caution">
    <text evidence="6">The sequence shown here is derived from an EMBL/GenBank/DDBJ whole genome shotgun (WGS) entry which is preliminary data.</text>
</comment>
<keyword evidence="3 4" id="KW-0443">Lipid metabolism</keyword>
<dbReference type="InterPro" id="IPR016035">
    <property type="entry name" value="Acyl_Trfase/lysoPLipase"/>
</dbReference>
<feature type="short sequence motif" description="GXSXG" evidence="4">
    <location>
        <begin position="35"/>
        <end position="39"/>
    </location>
</feature>
<dbReference type="GO" id="GO:0016787">
    <property type="term" value="F:hydrolase activity"/>
    <property type="evidence" value="ECO:0007669"/>
    <property type="project" value="UniProtKB-UniRule"/>
</dbReference>
<keyword evidence="1 4" id="KW-0378">Hydrolase</keyword>
<proteinExistence type="predicted"/>